<dbReference type="Gene3D" id="3.40.1190.20">
    <property type="match status" value="1"/>
</dbReference>
<dbReference type="Proteomes" id="UP000184404">
    <property type="component" value="Unassembled WGS sequence"/>
</dbReference>
<protein>
    <recommendedName>
        <fullName evidence="1">pyridoxal kinase</fullName>
        <ecNumber evidence="1">2.7.1.35</ecNumber>
    </recommendedName>
</protein>
<dbReference type="STRING" id="1123243.SAMN02745190_01404"/>
<proteinExistence type="predicted"/>
<dbReference type="AlphaFoldDB" id="A0A1M4X9P1"/>
<dbReference type="PANTHER" id="PTHR10534:SF2">
    <property type="entry name" value="PYRIDOXAL KINASE"/>
    <property type="match status" value="1"/>
</dbReference>
<dbReference type="NCBIfam" id="NF005491">
    <property type="entry name" value="PRK07105.1"/>
    <property type="match status" value="1"/>
</dbReference>
<reference evidence="7 8" key="1">
    <citation type="submission" date="2016-11" db="EMBL/GenBank/DDBJ databases">
        <authorList>
            <person name="Jaros S."/>
            <person name="Januszkiewicz K."/>
            <person name="Wedrychowicz H."/>
        </authorList>
    </citation>
    <scope>NUCLEOTIDE SEQUENCE [LARGE SCALE GENOMIC DNA]</scope>
    <source>
        <strain evidence="7 8">DSM 10502</strain>
    </source>
</reference>
<evidence type="ECO:0000313" key="8">
    <source>
        <dbReference type="Proteomes" id="UP000184404"/>
    </source>
</evidence>
<keyword evidence="2" id="KW-0808">Transferase</keyword>
<gene>
    <name evidence="7" type="ORF">SAMN02745190_01404</name>
</gene>
<dbReference type="OrthoDB" id="9800808at2"/>
<keyword evidence="4 7" id="KW-0418">Kinase</keyword>
<dbReference type="RefSeq" id="WP_072935485.1">
    <property type="nucleotide sequence ID" value="NZ_FQUG01000005.1"/>
</dbReference>
<sequence length="288" mass="31293">MTNTNEFQQKRVLAVHDISCVGKCSLTVALPIISAAGVECSVLPTAVLSTHTGGFRDFTFRDLTEDIRPIIVHWKSLGIHFDAIYTGYLGSFEQIDIVSALFDEFASEDTTIIVDPVMGDNGTLYAAFDDTFPPEMKKLCGKADVILPNLTEATAMLGEKYKDGPYTKNYIEKIFRRLEEATNTKKIVLTGVNLDNEKMGAATYDAETGNIDYILGENIPGRYHGTGDVFGSAVVGALANGMSLADSVRAAVDFTVESIRWTAKAGTDIRYGVNFEANLAGYIKSVQG</sequence>
<evidence type="ECO:0000256" key="1">
    <source>
        <dbReference type="ARBA" id="ARBA00012104"/>
    </source>
</evidence>
<keyword evidence="5" id="KW-0067">ATP-binding</keyword>
<dbReference type="InterPro" id="IPR029056">
    <property type="entry name" value="Ribokinase-like"/>
</dbReference>
<accession>A0A1M4X9P1</accession>
<dbReference type="EC" id="2.7.1.35" evidence="1"/>
<dbReference type="GO" id="GO:0005524">
    <property type="term" value="F:ATP binding"/>
    <property type="evidence" value="ECO:0007669"/>
    <property type="project" value="UniProtKB-KW"/>
</dbReference>
<dbReference type="PANTHER" id="PTHR10534">
    <property type="entry name" value="PYRIDOXAL KINASE"/>
    <property type="match status" value="1"/>
</dbReference>
<evidence type="ECO:0000259" key="6">
    <source>
        <dbReference type="Pfam" id="PF08543"/>
    </source>
</evidence>
<feature type="domain" description="Pyridoxamine kinase/Phosphomethylpyrimidine kinase" evidence="6">
    <location>
        <begin position="76"/>
        <end position="267"/>
    </location>
</feature>
<dbReference type="CDD" id="cd01173">
    <property type="entry name" value="pyridoxal_pyridoxamine_kinase"/>
    <property type="match status" value="1"/>
</dbReference>
<organism evidence="7 8">
    <name type="scientific">Schwartzia succinivorans DSM 10502</name>
    <dbReference type="NCBI Taxonomy" id="1123243"/>
    <lineage>
        <taxon>Bacteria</taxon>
        <taxon>Bacillati</taxon>
        <taxon>Bacillota</taxon>
        <taxon>Negativicutes</taxon>
        <taxon>Selenomonadales</taxon>
        <taxon>Selenomonadaceae</taxon>
        <taxon>Schwartzia</taxon>
    </lineage>
</organism>
<evidence type="ECO:0000256" key="5">
    <source>
        <dbReference type="ARBA" id="ARBA00022840"/>
    </source>
</evidence>
<name>A0A1M4X9P1_9FIRM</name>
<dbReference type="Pfam" id="PF08543">
    <property type="entry name" value="Phos_pyr_kin"/>
    <property type="match status" value="1"/>
</dbReference>
<dbReference type="GO" id="GO:0008478">
    <property type="term" value="F:pyridoxal kinase activity"/>
    <property type="evidence" value="ECO:0007669"/>
    <property type="project" value="UniProtKB-EC"/>
</dbReference>
<evidence type="ECO:0000256" key="4">
    <source>
        <dbReference type="ARBA" id="ARBA00022777"/>
    </source>
</evidence>
<keyword evidence="3" id="KW-0547">Nucleotide-binding</keyword>
<dbReference type="EMBL" id="FQUG01000005">
    <property type="protein sequence ID" value="SHE90131.1"/>
    <property type="molecule type" value="Genomic_DNA"/>
</dbReference>
<dbReference type="SUPFAM" id="SSF53613">
    <property type="entry name" value="Ribokinase-like"/>
    <property type="match status" value="1"/>
</dbReference>
<evidence type="ECO:0000256" key="3">
    <source>
        <dbReference type="ARBA" id="ARBA00022741"/>
    </source>
</evidence>
<dbReference type="InterPro" id="IPR004625">
    <property type="entry name" value="PyrdxlKinase"/>
</dbReference>
<dbReference type="GO" id="GO:0009443">
    <property type="term" value="P:pyridoxal 5'-phosphate salvage"/>
    <property type="evidence" value="ECO:0007669"/>
    <property type="project" value="InterPro"/>
</dbReference>
<dbReference type="InterPro" id="IPR013749">
    <property type="entry name" value="PM/HMP-P_kinase-1"/>
</dbReference>
<keyword evidence="8" id="KW-1185">Reference proteome</keyword>
<evidence type="ECO:0000256" key="2">
    <source>
        <dbReference type="ARBA" id="ARBA00022679"/>
    </source>
</evidence>
<evidence type="ECO:0000313" key="7">
    <source>
        <dbReference type="EMBL" id="SHE90131.1"/>
    </source>
</evidence>
<dbReference type="GO" id="GO:0005829">
    <property type="term" value="C:cytosol"/>
    <property type="evidence" value="ECO:0007669"/>
    <property type="project" value="TreeGrafter"/>
</dbReference>